<proteinExistence type="predicted"/>
<dbReference type="Proteomes" id="UP000663586">
    <property type="component" value="Chromosome"/>
</dbReference>
<accession>A0A897MHU7</accession>
<dbReference type="SUPFAM" id="SSF53756">
    <property type="entry name" value="UDP-Glycosyltransferase/glycogen phosphorylase"/>
    <property type="match status" value="1"/>
</dbReference>
<dbReference type="InterPro" id="IPR050194">
    <property type="entry name" value="Glycosyltransferase_grp1"/>
</dbReference>
<dbReference type="Pfam" id="PF00534">
    <property type="entry name" value="Glycos_transf_1"/>
    <property type="match status" value="1"/>
</dbReference>
<name>A0A897MHU7_9EURY</name>
<dbReference type="Pfam" id="PF13439">
    <property type="entry name" value="Glyco_transf_4"/>
    <property type="match status" value="1"/>
</dbReference>
<evidence type="ECO:0000313" key="3">
    <source>
        <dbReference type="EMBL" id="QSG01710.1"/>
    </source>
</evidence>
<evidence type="ECO:0000313" key="4">
    <source>
        <dbReference type="Proteomes" id="UP000663586"/>
    </source>
</evidence>
<feature type="domain" description="Glycosyltransferase subfamily 4-like N-terminal" evidence="2">
    <location>
        <begin position="15"/>
        <end position="178"/>
    </location>
</feature>
<dbReference type="PANTHER" id="PTHR45947:SF3">
    <property type="entry name" value="SULFOQUINOVOSYL TRANSFERASE SQD2"/>
    <property type="match status" value="1"/>
</dbReference>
<evidence type="ECO:0000259" key="2">
    <source>
        <dbReference type="Pfam" id="PF13439"/>
    </source>
</evidence>
<evidence type="ECO:0000259" key="1">
    <source>
        <dbReference type="Pfam" id="PF00534"/>
    </source>
</evidence>
<keyword evidence="4" id="KW-1185">Reference proteome</keyword>
<dbReference type="KEGG" id="hara:AArcS_0481"/>
<gene>
    <name evidence="3" type="primary">rfaG4</name>
    <name evidence="3" type="ORF">AArcS_0481</name>
</gene>
<sequence>MRILRVSHWLYPDEVGGGNYHVHALSRDQASMGHEVTVLKVSNDVDSVRREERNGYEVVYCPATVNLLKNEISIPAVRRILGAREFDVIHAHSHFYFSTNIAALKRRLGDIPLAITNHSLYTQSAPERLFYYYLKTIGKWTFNSADVVFCYTEEERQATREIGVTTDIKVIKNGIDAEKFHPDGAISELIASDVPNVLFVGRLVEGKGPQYAIDAIERVRADHPDARLYLVGDGPLHEELEADVEERGLESAVEFLGLVEYDNMPKVFRTANVLLLPSRAEGFPRVVMEAMASGTPVVCTDLDQIVDFVSGAGETVEWGDVVSMGSALGRILSDPQTQDAYGTNGRETIVNEYSWSETVRATTESLYQLHTESEGT</sequence>
<dbReference type="InterPro" id="IPR028098">
    <property type="entry name" value="Glyco_trans_4-like_N"/>
</dbReference>
<dbReference type="PANTHER" id="PTHR45947">
    <property type="entry name" value="SULFOQUINOVOSYL TRANSFERASE SQD2"/>
    <property type="match status" value="1"/>
</dbReference>
<dbReference type="AlphaFoldDB" id="A0A897MHU7"/>
<organism evidence="3 4">
    <name type="scientific">Natranaeroarchaeum sulfidigenes</name>
    <dbReference type="NCBI Taxonomy" id="2784880"/>
    <lineage>
        <taxon>Archaea</taxon>
        <taxon>Methanobacteriati</taxon>
        <taxon>Methanobacteriota</taxon>
        <taxon>Stenosarchaea group</taxon>
        <taxon>Halobacteria</taxon>
        <taxon>Halobacteriales</taxon>
        <taxon>Natronoarchaeaceae</taxon>
        <taxon>Natranaeroarchaeum</taxon>
    </lineage>
</organism>
<dbReference type="GO" id="GO:0016757">
    <property type="term" value="F:glycosyltransferase activity"/>
    <property type="evidence" value="ECO:0007669"/>
    <property type="project" value="InterPro"/>
</dbReference>
<protein>
    <submittedName>
        <fullName evidence="3">Glycosyltransferase</fullName>
    </submittedName>
</protein>
<keyword evidence="3" id="KW-0808">Transferase</keyword>
<feature type="domain" description="Glycosyl transferase family 1" evidence="1">
    <location>
        <begin position="190"/>
        <end position="347"/>
    </location>
</feature>
<dbReference type="Gene3D" id="3.40.50.2000">
    <property type="entry name" value="Glycogen Phosphorylase B"/>
    <property type="match status" value="2"/>
</dbReference>
<dbReference type="EMBL" id="CP064786">
    <property type="protein sequence ID" value="QSG01710.1"/>
    <property type="molecule type" value="Genomic_DNA"/>
</dbReference>
<dbReference type="InterPro" id="IPR001296">
    <property type="entry name" value="Glyco_trans_1"/>
</dbReference>
<reference evidence="3" key="1">
    <citation type="submission" date="2020-11" db="EMBL/GenBank/DDBJ databases">
        <title>Carbohydrate-dependent, anaerobic sulfur respiration: A novel catabolism in halophilic archaea.</title>
        <authorList>
            <person name="Sorokin D.Y."/>
            <person name="Messina E."/>
            <person name="Smedile F."/>
            <person name="La Cono V."/>
            <person name="Hallsworth J.E."/>
            <person name="Yakimov M.M."/>
        </authorList>
    </citation>
    <scope>NUCLEOTIDE SEQUENCE</scope>
    <source>
        <strain evidence="3">AArc-S</strain>
    </source>
</reference>
<dbReference type="CDD" id="cd03801">
    <property type="entry name" value="GT4_PimA-like"/>
    <property type="match status" value="1"/>
</dbReference>